<dbReference type="PRINTS" id="PR01840">
    <property type="entry name" value="TATCFAMILY"/>
</dbReference>
<evidence type="ECO:0000313" key="7">
    <source>
        <dbReference type="EMBL" id="QGY41709.1"/>
    </source>
</evidence>
<feature type="region of interest" description="Disordered" evidence="6">
    <location>
        <begin position="1"/>
        <end position="125"/>
    </location>
</feature>
<dbReference type="GO" id="GO:0065002">
    <property type="term" value="P:intracellular protein transmembrane transport"/>
    <property type="evidence" value="ECO:0007669"/>
    <property type="project" value="TreeGrafter"/>
</dbReference>
<keyword evidence="5" id="KW-1003">Cell membrane</keyword>
<dbReference type="GO" id="GO:0009977">
    <property type="term" value="F:proton motive force dependent protein transmembrane transporter activity"/>
    <property type="evidence" value="ECO:0007669"/>
    <property type="project" value="TreeGrafter"/>
</dbReference>
<dbReference type="EMBL" id="CP046400">
    <property type="protein sequence ID" value="QGY41709.1"/>
    <property type="molecule type" value="Genomic_DNA"/>
</dbReference>
<dbReference type="KEGG" id="psel:GM415_16785"/>
<evidence type="ECO:0000256" key="2">
    <source>
        <dbReference type="ARBA" id="ARBA00022692"/>
    </source>
</evidence>
<protein>
    <recommendedName>
        <fullName evidence="5">Sec-independent protein translocase protein TatC</fullName>
    </recommendedName>
</protein>
<keyword evidence="4 5" id="KW-0472">Membrane</keyword>
<comment type="subunit">
    <text evidence="5">Forms a complex with TatA.</text>
</comment>
<evidence type="ECO:0000256" key="1">
    <source>
        <dbReference type="ARBA" id="ARBA00004141"/>
    </source>
</evidence>
<feature type="compositionally biased region" description="Low complexity" evidence="6">
    <location>
        <begin position="425"/>
        <end position="436"/>
    </location>
</feature>
<dbReference type="Pfam" id="PF00902">
    <property type="entry name" value="TatC"/>
    <property type="match status" value="1"/>
</dbReference>
<comment type="caution">
    <text evidence="5">Lacks conserved residue(s) required for the propagation of feature annotation.</text>
</comment>
<evidence type="ECO:0000256" key="3">
    <source>
        <dbReference type="ARBA" id="ARBA00022989"/>
    </source>
</evidence>
<evidence type="ECO:0000256" key="4">
    <source>
        <dbReference type="ARBA" id="ARBA00023136"/>
    </source>
</evidence>
<feature type="transmembrane region" description="Helical" evidence="5">
    <location>
        <begin position="245"/>
        <end position="266"/>
    </location>
</feature>
<feature type="compositionally biased region" description="Acidic residues" evidence="6">
    <location>
        <begin position="92"/>
        <end position="123"/>
    </location>
</feature>
<gene>
    <name evidence="5 7" type="primary">tatC</name>
    <name evidence="7" type="ORF">GM415_16785</name>
</gene>
<dbReference type="PANTHER" id="PTHR30371:SF0">
    <property type="entry name" value="SEC-INDEPENDENT PROTEIN TRANSLOCASE PROTEIN TATC, CHLOROPLASTIC-RELATED"/>
    <property type="match status" value="1"/>
</dbReference>
<dbReference type="HAMAP" id="MF_00902">
    <property type="entry name" value="TatC"/>
    <property type="match status" value="1"/>
</dbReference>
<dbReference type="PANTHER" id="PTHR30371">
    <property type="entry name" value="SEC-INDEPENDENT PROTEIN TRANSLOCASE PROTEIN TATC"/>
    <property type="match status" value="1"/>
</dbReference>
<sequence>MASDKDDVKELETGETAAVPDDDPSLEEEETPAPFDMEGKAAEKSWQEDLADAEAATEADAAAQSETVPPVYPQPEEAGDGGSGEPPTGDSEPVDEPADPDEPEGGEPEDGSDDEPDGEDDGEGAQMSLLDHLGELRVRLTKCFIAVAVGMVACYGFADRMFDILMAPMIQVFQSRMASKPQLPLGFFDDLRQALTQVLAEKGFQHSQQIDLFVNALQQSLMQVAQEGHFQYTYPAEAFFSHIKIAIVAGLFLVSPYVFAQIWGFIAPGLYAHERKWMIPMALVSAIFFTAGALFGYFIVFPYGFEFFASFSTEGIQFTPKLNEYLSFCLKLLFAFGFVFELPLFIFFLARLGMVSSTGLRKKRKYAILIGFVVAAILTPPDPFTQCLMAGPLILLYELGIWVAFFFGKKEKRHLKKQAEEEAAKQAALDAASEQDAAGEEDAGEPDGDEAETEKA</sequence>
<feature type="transmembrane region" description="Helical" evidence="5">
    <location>
        <begin position="278"/>
        <end position="305"/>
    </location>
</feature>
<accession>A0A6I6JKK1</accession>
<comment type="function">
    <text evidence="5">Part of the twin-arginine translocation (Tat) system that transports large folded proteins containing a characteristic twin-arginine motif in their signal peptide across membranes.</text>
</comment>
<dbReference type="GO" id="GO:0033281">
    <property type="term" value="C:TAT protein transport complex"/>
    <property type="evidence" value="ECO:0007669"/>
    <property type="project" value="UniProtKB-UniRule"/>
</dbReference>
<comment type="subcellular location">
    <subcellularLocation>
        <location evidence="5">Cell membrane</location>
        <topology evidence="5">Multi-pass membrane protein</topology>
    </subcellularLocation>
    <subcellularLocation>
        <location evidence="1">Membrane</location>
        <topology evidence="1">Multi-pass membrane protein</topology>
    </subcellularLocation>
</comment>
<dbReference type="NCBIfam" id="TIGR00945">
    <property type="entry name" value="tatC"/>
    <property type="match status" value="1"/>
</dbReference>
<keyword evidence="5" id="KW-0813">Transport</keyword>
<feature type="transmembrane region" description="Helical" evidence="5">
    <location>
        <begin position="366"/>
        <end position="384"/>
    </location>
</feature>
<organism evidence="7 8">
    <name type="scientific">Pseudodesulfovibrio cashew</name>
    <dbReference type="NCBI Taxonomy" id="2678688"/>
    <lineage>
        <taxon>Bacteria</taxon>
        <taxon>Pseudomonadati</taxon>
        <taxon>Thermodesulfobacteriota</taxon>
        <taxon>Desulfovibrionia</taxon>
        <taxon>Desulfovibrionales</taxon>
        <taxon>Desulfovibrionaceae</taxon>
    </lineage>
</organism>
<feature type="transmembrane region" description="Helical" evidence="5">
    <location>
        <begin position="390"/>
        <end position="408"/>
    </location>
</feature>
<feature type="transmembrane region" description="Helical" evidence="5">
    <location>
        <begin position="325"/>
        <end position="354"/>
    </location>
</feature>
<name>A0A6I6JKK1_9BACT</name>
<keyword evidence="8" id="KW-1185">Reference proteome</keyword>
<dbReference type="RefSeq" id="WP_158950219.1">
    <property type="nucleotide sequence ID" value="NZ_CP046400.1"/>
</dbReference>
<feature type="compositionally biased region" description="Acidic residues" evidence="6">
    <location>
        <begin position="437"/>
        <end position="456"/>
    </location>
</feature>
<evidence type="ECO:0000313" key="8">
    <source>
        <dbReference type="Proteomes" id="UP000428328"/>
    </source>
</evidence>
<dbReference type="Proteomes" id="UP000428328">
    <property type="component" value="Chromosome"/>
</dbReference>
<feature type="compositionally biased region" description="Acidic residues" evidence="6">
    <location>
        <begin position="20"/>
        <end position="31"/>
    </location>
</feature>
<keyword evidence="5" id="KW-0653">Protein transport</keyword>
<feature type="region of interest" description="Disordered" evidence="6">
    <location>
        <begin position="419"/>
        <end position="456"/>
    </location>
</feature>
<evidence type="ECO:0000256" key="5">
    <source>
        <dbReference type="HAMAP-Rule" id="MF_00902"/>
    </source>
</evidence>
<dbReference type="InterPro" id="IPR002033">
    <property type="entry name" value="TatC"/>
</dbReference>
<feature type="compositionally biased region" description="Basic and acidic residues" evidence="6">
    <location>
        <begin position="37"/>
        <end position="47"/>
    </location>
</feature>
<comment type="similarity">
    <text evidence="5">Belongs to the TatC family.</text>
</comment>
<evidence type="ECO:0000256" key="6">
    <source>
        <dbReference type="SAM" id="MobiDB-lite"/>
    </source>
</evidence>
<reference evidence="7 8" key="1">
    <citation type="submission" date="2019-11" db="EMBL/GenBank/DDBJ databases">
        <authorList>
            <person name="Zheng R.K."/>
            <person name="Sun C.M."/>
        </authorList>
    </citation>
    <scope>NUCLEOTIDE SEQUENCE [LARGE SCALE GENOMIC DNA]</scope>
    <source>
        <strain evidence="7 8">SRB007</strain>
    </source>
</reference>
<keyword evidence="3 5" id="KW-1133">Transmembrane helix</keyword>
<feature type="compositionally biased region" description="Basic and acidic residues" evidence="6">
    <location>
        <begin position="1"/>
        <end position="12"/>
    </location>
</feature>
<proteinExistence type="inferred from homology"/>
<keyword evidence="2 5" id="KW-0812">Transmembrane</keyword>
<dbReference type="GO" id="GO:0043953">
    <property type="term" value="P:protein transport by the Tat complex"/>
    <property type="evidence" value="ECO:0007669"/>
    <property type="project" value="UniProtKB-UniRule"/>
</dbReference>
<keyword evidence="5" id="KW-0811">Translocation</keyword>
<dbReference type="AlphaFoldDB" id="A0A6I6JKK1"/>